<accession>A0A061RV87</accession>
<feature type="non-terminal residue" evidence="1">
    <location>
        <position position="125"/>
    </location>
</feature>
<sequence length="125" mass="14168">MPESKHPSSIVEFHSSPRLSFPVSPLIPVRFVIGRLHGSCNSDQWHLIFKLEHSITLAAAELCGLRNMICVKSFAVLLMVASCKLSLLFQSRDTPLGWQLDYTSYKTTICVEFHVPRKVYMGWMG</sequence>
<gene>
    <name evidence="1" type="ORF">TSPGSL018_25786</name>
</gene>
<reference evidence="1" key="1">
    <citation type="submission" date="2014-05" db="EMBL/GenBank/DDBJ databases">
        <title>The transcriptome of the halophilic microalga Tetraselmis sp. GSL018 isolated from the Great Salt Lake, Utah.</title>
        <authorList>
            <person name="Jinkerson R.E."/>
            <person name="D'Adamo S."/>
            <person name="Posewitz M.C."/>
        </authorList>
    </citation>
    <scope>NUCLEOTIDE SEQUENCE</scope>
    <source>
        <strain evidence="1">GSL018</strain>
    </source>
</reference>
<protein>
    <submittedName>
        <fullName evidence="1">Uncharacterized protein</fullName>
    </submittedName>
</protein>
<evidence type="ECO:0000313" key="1">
    <source>
        <dbReference type="EMBL" id="JAC74491.1"/>
    </source>
</evidence>
<dbReference type="AlphaFoldDB" id="A0A061RV87"/>
<organism evidence="1">
    <name type="scientific">Tetraselmis sp. GSL018</name>
    <dbReference type="NCBI Taxonomy" id="582737"/>
    <lineage>
        <taxon>Eukaryota</taxon>
        <taxon>Viridiplantae</taxon>
        <taxon>Chlorophyta</taxon>
        <taxon>core chlorophytes</taxon>
        <taxon>Chlorodendrophyceae</taxon>
        <taxon>Chlorodendrales</taxon>
        <taxon>Chlorodendraceae</taxon>
        <taxon>Tetraselmis</taxon>
    </lineage>
</organism>
<dbReference type="EMBL" id="GBEZ01011281">
    <property type="protein sequence ID" value="JAC74491.1"/>
    <property type="molecule type" value="Transcribed_RNA"/>
</dbReference>
<name>A0A061RV87_9CHLO</name>
<proteinExistence type="predicted"/>